<name>A0AAV4PJA1_CAEEX</name>
<dbReference type="Proteomes" id="UP001054945">
    <property type="component" value="Unassembled WGS sequence"/>
</dbReference>
<reference evidence="1 2" key="1">
    <citation type="submission" date="2021-06" db="EMBL/GenBank/DDBJ databases">
        <title>Caerostris extrusa draft genome.</title>
        <authorList>
            <person name="Kono N."/>
            <person name="Arakawa K."/>
        </authorList>
    </citation>
    <scope>NUCLEOTIDE SEQUENCE [LARGE SCALE GENOMIC DNA]</scope>
</reference>
<gene>
    <name evidence="1" type="ORF">CEXT_563831</name>
</gene>
<sequence>MQLLDGIGGRDIECEGLLKIEIEDVQHGQAIPNGQRPPFLEMLVDLKGKAVIVIRRRSIGTLFRLTLRIRPNIEWRLAWNKGPWEAVHVQSDNTPRMSGGSVKNWKKGIYPPRLCLKGSDIIYYSAESPDL</sequence>
<organism evidence="1 2">
    <name type="scientific">Caerostris extrusa</name>
    <name type="common">Bark spider</name>
    <name type="synonym">Caerostris bankana</name>
    <dbReference type="NCBI Taxonomy" id="172846"/>
    <lineage>
        <taxon>Eukaryota</taxon>
        <taxon>Metazoa</taxon>
        <taxon>Ecdysozoa</taxon>
        <taxon>Arthropoda</taxon>
        <taxon>Chelicerata</taxon>
        <taxon>Arachnida</taxon>
        <taxon>Araneae</taxon>
        <taxon>Araneomorphae</taxon>
        <taxon>Entelegynae</taxon>
        <taxon>Araneoidea</taxon>
        <taxon>Araneidae</taxon>
        <taxon>Caerostris</taxon>
    </lineage>
</organism>
<keyword evidence="2" id="KW-1185">Reference proteome</keyword>
<evidence type="ECO:0000313" key="2">
    <source>
        <dbReference type="Proteomes" id="UP001054945"/>
    </source>
</evidence>
<accession>A0AAV4PJA1</accession>
<proteinExistence type="predicted"/>
<dbReference type="EMBL" id="BPLR01004646">
    <property type="protein sequence ID" value="GIX96413.1"/>
    <property type="molecule type" value="Genomic_DNA"/>
</dbReference>
<comment type="caution">
    <text evidence="1">The sequence shown here is derived from an EMBL/GenBank/DDBJ whole genome shotgun (WGS) entry which is preliminary data.</text>
</comment>
<dbReference type="AlphaFoldDB" id="A0AAV4PJA1"/>
<evidence type="ECO:0000313" key="1">
    <source>
        <dbReference type="EMBL" id="GIX96413.1"/>
    </source>
</evidence>
<protein>
    <submittedName>
        <fullName evidence="1">Uncharacterized protein</fullName>
    </submittedName>
</protein>